<dbReference type="AlphaFoldDB" id="A0AAE1I0Q6"/>
<feature type="region of interest" description="Disordered" evidence="1">
    <location>
        <begin position="353"/>
        <end position="375"/>
    </location>
</feature>
<name>A0AAE1I0Q6_9NEOP</name>
<evidence type="ECO:0000256" key="1">
    <source>
        <dbReference type="SAM" id="MobiDB-lite"/>
    </source>
</evidence>
<gene>
    <name evidence="2" type="ORF">KUF71_024449</name>
</gene>
<protein>
    <submittedName>
        <fullName evidence="2">KH homology domain-containing protein 4</fullName>
    </submittedName>
</protein>
<feature type="compositionally biased region" description="Basic residues" evidence="1">
    <location>
        <begin position="557"/>
        <end position="567"/>
    </location>
</feature>
<sequence length="687" mass="72647">MPRALLVAADVLQAGALVAQALGGHGLAQGADQVRGAATHGGGHRHGLDALQDEVHVGDLVQRADGEVLEQRDGREEAEVLLNALHPGAHHDLLEHLAVQNPDLQVAFQTNDWAPPDRMTGQWEVEARQDDRGGEKQKEKFLRKSKRTLPEAQGQWMKRIKMAALMSCCERKSLGKVVCVMAELPGSELSPDTPCFLEDAVGAAQPAAPVPPCLRPPCAPCTCEHAEEDDDVGSASAGVGVGALVAAGVGVGDLVGGVVVLTPWCGEGGRGASTARELLPPPLRSWLPANDTETDAPDDVLPLLEAVLAPLWRLAVDAEVTLSAAIGAREASRASVVSGAVDGPRRVAASATGAGAACRPAPPGDRALPDGGGSFAPDLPAETPPEIADDGDDVAVPVLAARGAEEDAVAACDILDKATSPTCIYDIAGKLCANSSFETFLKSIGTLDLLPLHIPIEYSNSGQKRKNILSWALESCPVAIRLLERCDASPAHLLHAHWGQRLCVRPAPCRPRQPACLPRAGIRARYVLRVDVVRKEFCSRFQRRRWCCRVVTGHGKPGSHGKARGKNSSHGSHEKVREIKRLVMEVWPPGLEVGWRWSGEESGLFGRKGVVVIGREADVSFRASEASEGRWWSGDMYGSGGTVSGGIDLANKTGSVSRDLVISGGDAITKEDVDDVGVQLKGCLGWE</sequence>
<dbReference type="Proteomes" id="UP001219518">
    <property type="component" value="Unassembled WGS sequence"/>
</dbReference>
<evidence type="ECO:0000313" key="3">
    <source>
        <dbReference type="Proteomes" id="UP001219518"/>
    </source>
</evidence>
<accession>A0AAE1I0Q6</accession>
<reference evidence="2" key="2">
    <citation type="journal article" date="2023" name="BMC Genomics">
        <title>Pest status, molecular evolution, and epigenetic factors derived from the genome assembly of Frankliniella fusca, a thysanopteran phytovirus vector.</title>
        <authorList>
            <person name="Catto M.A."/>
            <person name="Labadie P.E."/>
            <person name="Jacobson A.L."/>
            <person name="Kennedy G.G."/>
            <person name="Srinivasan R."/>
            <person name="Hunt B.G."/>
        </authorList>
    </citation>
    <scope>NUCLEOTIDE SEQUENCE</scope>
    <source>
        <strain evidence="2">PL_HMW_Pooled</strain>
    </source>
</reference>
<dbReference type="EMBL" id="JAHWGI010001413">
    <property type="protein sequence ID" value="KAK3930883.1"/>
    <property type="molecule type" value="Genomic_DNA"/>
</dbReference>
<evidence type="ECO:0000313" key="2">
    <source>
        <dbReference type="EMBL" id="KAK3930883.1"/>
    </source>
</evidence>
<keyword evidence="3" id="KW-1185">Reference proteome</keyword>
<proteinExistence type="predicted"/>
<feature type="region of interest" description="Disordered" evidence="1">
    <location>
        <begin position="554"/>
        <end position="574"/>
    </location>
</feature>
<reference evidence="2" key="1">
    <citation type="submission" date="2021-07" db="EMBL/GenBank/DDBJ databases">
        <authorList>
            <person name="Catto M.A."/>
            <person name="Jacobson A."/>
            <person name="Kennedy G."/>
            <person name="Labadie P."/>
            <person name="Hunt B.G."/>
            <person name="Srinivasan R."/>
        </authorList>
    </citation>
    <scope>NUCLEOTIDE SEQUENCE</scope>
    <source>
        <strain evidence="2">PL_HMW_Pooled</strain>
        <tissue evidence="2">Head</tissue>
    </source>
</reference>
<organism evidence="2 3">
    <name type="scientific">Frankliniella fusca</name>
    <dbReference type="NCBI Taxonomy" id="407009"/>
    <lineage>
        <taxon>Eukaryota</taxon>
        <taxon>Metazoa</taxon>
        <taxon>Ecdysozoa</taxon>
        <taxon>Arthropoda</taxon>
        <taxon>Hexapoda</taxon>
        <taxon>Insecta</taxon>
        <taxon>Pterygota</taxon>
        <taxon>Neoptera</taxon>
        <taxon>Paraneoptera</taxon>
        <taxon>Thysanoptera</taxon>
        <taxon>Terebrantia</taxon>
        <taxon>Thripoidea</taxon>
        <taxon>Thripidae</taxon>
        <taxon>Frankliniella</taxon>
    </lineage>
</organism>
<comment type="caution">
    <text evidence="2">The sequence shown here is derived from an EMBL/GenBank/DDBJ whole genome shotgun (WGS) entry which is preliminary data.</text>
</comment>